<dbReference type="OrthoDB" id="9916330at2"/>
<comment type="caution">
    <text evidence="1">The sequence shown here is derived from an EMBL/GenBank/DDBJ whole genome shotgun (WGS) entry which is preliminary data.</text>
</comment>
<gene>
    <name evidence="1" type="ORF">EFBL_1301</name>
</gene>
<evidence type="ECO:0000313" key="1">
    <source>
        <dbReference type="EMBL" id="GAX89677.1"/>
    </source>
</evidence>
<proteinExistence type="predicted"/>
<reference evidence="2" key="1">
    <citation type="submission" date="2017-07" db="EMBL/GenBank/DDBJ databases">
        <title>Draft genome sequence of Effusibacillus lacus strain skLN1.</title>
        <authorList>
            <person name="Watanabe M."/>
            <person name="Kojima H."/>
            <person name="Fukui M."/>
        </authorList>
    </citation>
    <scope>NUCLEOTIDE SEQUENCE [LARGE SCALE GENOMIC DNA]</scope>
    <source>
        <strain evidence="2">skLN1</strain>
    </source>
</reference>
<name>A0A292YGJ6_9BACL</name>
<dbReference type="EMBL" id="BDUF01000028">
    <property type="protein sequence ID" value="GAX89677.1"/>
    <property type="molecule type" value="Genomic_DNA"/>
</dbReference>
<dbReference type="RefSeq" id="WP_096181372.1">
    <property type="nucleotide sequence ID" value="NZ_BDUF01000028.1"/>
</dbReference>
<sequence>MSWFSDLSERKRLEQELFSSDWFKELMANDEFKEKYQKKYNVRLRMADTKYLRELLESEVVRVDFVNEILAGEEWEQGR</sequence>
<organism evidence="1 2">
    <name type="scientific">Effusibacillus lacus</name>
    <dbReference type="NCBI Taxonomy" id="1348429"/>
    <lineage>
        <taxon>Bacteria</taxon>
        <taxon>Bacillati</taxon>
        <taxon>Bacillota</taxon>
        <taxon>Bacilli</taxon>
        <taxon>Bacillales</taxon>
        <taxon>Alicyclobacillaceae</taxon>
        <taxon>Effusibacillus</taxon>
    </lineage>
</organism>
<evidence type="ECO:0000313" key="2">
    <source>
        <dbReference type="Proteomes" id="UP000217785"/>
    </source>
</evidence>
<dbReference type="AlphaFoldDB" id="A0A292YGJ6"/>
<protein>
    <submittedName>
        <fullName evidence="1">Uncharacterized protein</fullName>
    </submittedName>
</protein>
<accession>A0A292YGJ6</accession>
<dbReference type="Proteomes" id="UP000217785">
    <property type="component" value="Unassembled WGS sequence"/>
</dbReference>
<keyword evidence="2" id="KW-1185">Reference proteome</keyword>